<comment type="caution">
    <text evidence="1">The sequence shown here is derived from an EMBL/GenBank/DDBJ whole genome shotgun (WGS) entry which is preliminary data.</text>
</comment>
<dbReference type="EMBL" id="CM042885">
    <property type="protein sequence ID" value="KAI4365311.1"/>
    <property type="molecule type" value="Genomic_DNA"/>
</dbReference>
<organism evidence="1 2">
    <name type="scientific">Melastoma candidum</name>
    <dbReference type="NCBI Taxonomy" id="119954"/>
    <lineage>
        <taxon>Eukaryota</taxon>
        <taxon>Viridiplantae</taxon>
        <taxon>Streptophyta</taxon>
        <taxon>Embryophyta</taxon>
        <taxon>Tracheophyta</taxon>
        <taxon>Spermatophyta</taxon>
        <taxon>Magnoliopsida</taxon>
        <taxon>eudicotyledons</taxon>
        <taxon>Gunneridae</taxon>
        <taxon>Pentapetalae</taxon>
        <taxon>rosids</taxon>
        <taxon>malvids</taxon>
        <taxon>Myrtales</taxon>
        <taxon>Melastomataceae</taxon>
        <taxon>Melastomatoideae</taxon>
        <taxon>Melastomateae</taxon>
        <taxon>Melastoma</taxon>
    </lineage>
</organism>
<keyword evidence="2" id="KW-1185">Reference proteome</keyword>
<sequence length="74" mass="8366">MLATLQHLQEKLDATSASLDAARVEEATEREVAEQERETLEKEWDKTADIEAKEMIAARLVARAKRLLYSLPPS</sequence>
<accession>A0ACB9QFV1</accession>
<name>A0ACB9QFV1_9MYRT</name>
<protein>
    <submittedName>
        <fullName evidence="1">Uncharacterized protein</fullName>
    </submittedName>
</protein>
<evidence type="ECO:0000313" key="1">
    <source>
        <dbReference type="EMBL" id="KAI4365311.1"/>
    </source>
</evidence>
<reference evidence="2" key="1">
    <citation type="journal article" date="2023" name="Front. Plant Sci.">
        <title>Chromosomal-level genome assembly of Melastoma candidum provides insights into trichome evolution.</title>
        <authorList>
            <person name="Zhong Y."/>
            <person name="Wu W."/>
            <person name="Sun C."/>
            <person name="Zou P."/>
            <person name="Liu Y."/>
            <person name="Dai S."/>
            <person name="Zhou R."/>
        </authorList>
    </citation>
    <scope>NUCLEOTIDE SEQUENCE [LARGE SCALE GENOMIC DNA]</scope>
</reference>
<gene>
    <name evidence="1" type="ORF">MLD38_021305</name>
</gene>
<proteinExistence type="predicted"/>
<dbReference type="Proteomes" id="UP001057402">
    <property type="component" value="Chromosome 6"/>
</dbReference>
<evidence type="ECO:0000313" key="2">
    <source>
        <dbReference type="Proteomes" id="UP001057402"/>
    </source>
</evidence>